<comment type="similarity">
    <text evidence="1 16 19">Belongs to the class-I pyridine nucleotide-disulfide oxidoreductase family.</text>
</comment>
<dbReference type="Pfam" id="PF02852">
    <property type="entry name" value="Pyr_redox_dim"/>
    <property type="match status" value="1"/>
</dbReference>
<comment type="function">
    <text evidence="16">Resistance to Hg(2+) in bacteria appears to be governed by a specialized system which includes mercuric reductase. MerA protein is responsible for volatilizing mercury as Hg(0).</text>
</comment>
<evidence type="ECO:0000256" key="6">
    <source>
        <dbReference type="ARBA" id="ARBA00022630"/>
    </source>
</evidence>
<dbReference type="RefSeq" id="WP_013007629.1">
    <property type="nucleotide sequence ID" value="NC_013939.1"/>
</dbReference>
<evidence type="ECO:0000256" key="7">
    <source>
        <dbReference type="ARBA" id="ARBA00022723"/>
    </source>
</evidence>
<evidence type="ECO:0000256" key="10">
    <source>
        <dbReference type="ARBA" id="ARBA00022914"/>
    </source>
</evidence>
<dbReference type="GO" id="GO:0045340">
    <property type="term" value="F:mercury ion binding"/>
    <property type="evidence" value="ECO:0007669"/>
    <property type="project" value="InterPro"/>
</dbReference>
<dbReference type="FunFam" id="3.30.390.30:FF:000001">
    <property type="entry name" value="Dihydrolipoyl dehydrogenase"/>
    <property type="match status" value="1"/>
</dbReference>
<feature type="binding site" evidence="17">
    <location>
        <begin position="251"/>
        <end position="258"/>
    </location>
    <ligand>
        <name>NAD(+)</name>
        <dbReference type="ChEBI" id="CHEBI:57540"/>
    </ligand>
</feature>
<evidence type="ECO:0000313" key="21">
    <source>
        <dbReference type="EMBL" id="BAI80382.1"/>
    </source>
</evidence>
<evidence type="ECO:0000256" key="2">
    <source>
        <dbReference type="ARBA" id="ARBA00011738"/>
    </source>
</evidence>
<evidence type="ECO:0000256" key="1">
    <source>
        <dbReference type="ARBA" id="ARBA00007532"/>
    </source>
</evidence>
<dbReference type="SUPFAM" id="SSF55424">
    <property type="entry name" value="FAD/NAD-linked reductases, dimerisation (C-terminal) domain"/>
    <property type="match status" value="1"/>
</dbReference>
<evidence type="ECO:0000256" key="14">
    <source>
        <dbReference type="ARBA" id="ARBA00031725"/>
    </source>
</evidence>
<dbReference type="GO" id="GO:0050660">
    <property type="term" value="F:flavin adenine dinucleotide binding"/>
    <property type="evidence" value="ECO:0007669"/>
    <property type="project" value="UniProtKB-UniRule"/>
</dbReference>
<evidence type="ECO:0000256" key="4">
    <source>
        <dbReference type="ARBA" id="ARBA00014791"/>
    </source>
</evidence>
<keyword evidence="17" id="KW-0547">Nucleotide-binding</keyword>
<dbReference type="eggNOG" id="COG1249">
    <property type="taxonomic scope" value="Bacteria"/>
</dbReference>
<keyword evidence="7 16" id="KW-0479">Metal-binding</keyword>
<dbReference type="CDD" id="cd00371">
    <property type="entry name" value="HMA"/>
    <property type="match status" value="1"/>
</dbReference>
<dbReference type="PANTHER" id="PTHR43014:SF4">
    <property type="entry name" value="PYRIDINE NUCLEOTIDE-DISULFIDE OXIDOREDUCTASE RCLA-RELATED"/>
    <property type="match status" value="1"/>
</dbReference>
<dbReference type="SUPFAM" id="SSF51905">
    <property type="entry name" value="FAD/NAD(P)-binding domain"/>
    <property type="match status" value="1"/>
</dbReference>
<dbReference type="InterPro" id="IPR016156">
    <property type="entry name" value="FAD/NAD-linked_Rdtase_dimer_sf"/>
</dbReference>
<comment type="cofactor">
    <cofactor evidence="16 17 19">
        <name>FAD</name>
        <dbReference type="ChEBI" id="CHEBI:57692"/>
    </cofactor>
    <text evidence="16 17 19">Binds 1 FAD per subunit.</text>
</comment>
<evidence type="ECO:0000259" key="20">
    <source>
        <dbReference type="PROSITE" id="PS50846"/>
    </source>
</evidence>
<dbReference type="GO" id="GO:0050661">
    <property type="term" value="F:NADP binding"/>
    <property type="evidence" value="ECO:0007669"/>
    <property type="project" value="InterPro"/>
</dbReference>
<keyword evidence="11 16" id="KW-0560">Oxidoreductase</keyword>
<dbReference type="PROSITE" id="PS50846">
    <property type="entry name" value="HMA_2"/>
    <property type="match status" value="1"/>
</dbReference>
<protein>
    <recommendedName>
        <fullName evidence="4 16">Mercuric reductase</fullName>
        <ecNumber evidence="3 16">1.16.1.1</ecNumber>
    </recommendedName>
    <alternativeName>
        <fullName evidence="14 16">Hg(II) reductase</fullName>
    </alternativeName>
</protein>
<comment type="subunit">
    <text evidence="2 16 19">Homodimer.</text>
</comment>
<dbReference type="PRINTS" id="PR00411">
    <property type="entry name" value="PNDRDTASEI"/>
</dbReference>
<feature type="binding site" evidence="17">
    <location>
        <position position="125"/>
    </location>
    <ligand>
        <name>FAD</name>
        <dbReference type="ChEBI" id="CHEBI:57692"/>
    </ligand>
</feature>
<dbReference type="InterPro" id="IPR004099">
    <property type="entry name" value="Pyr_nucl-diS_OxRdtase_dimer"/>
</dbReference>
<dbReference type="EMBL" id="AP011529">
    <property type="protein sequence ID" value="BAI80382.1"/>
    <property type="molecule type" value="Genomic_DNA"/>
</dbReference>
<organism evidence="21 22">
    <name type="scientific">Deferribacter desulfuricans (strain DSM 14783 / JCM 11476 / NBRC 101012 / SSM1)</name>
    <dbReference type="NCBI Taxonomy" id="639282"/>
    <lineage>
        <taxon>Bacteria</taxon>
        <taxon>Pseudomonadati</taxon>
        <taxon>Deferribacterota</taxon>
        <taxon>Deferribacteres</taxon>
        <taxon>Deferribacterales</taxon>
        <taxon>Deferribacteraceae</taxon>
        <taxon>Deferribacter</taxon>
    </lineage>
</organism>
<dbReference type="SUPFAM" id="SSF55008">
    <property type="entry name" value="HMA, heavy metal-associated domain"/>
    <property type="match status" value="1"/>
</dbReference>
<dbReference type="HOGENOM" id="CLU_016755_1_1_0"/>
<keyword evidence="10 16" id="KW-0476">Mercury</keyword>
<dbReference type="GO" id="GO:0016668">
    <property type="term" value="F:oxidoreductase activity, acting on a sulfur group of donors, NAD(P) as acceptor"/>
    <property type="evidence" value="ECO:0007669"/>
    <property type="project" value="UniProtKB-UniRule"/>
</dbReference>
<dbReference type="PIRSF" id="PIRSF000350">
    <property type="entry name" value="Mercury_reductase_MerA"/>
    <property type="match status" value="1"/>
</dbReference>
<keyword evidence="8 16" id="KW-0274">FAD</keyword>
<sequence>MIRLRIIGMTCQHCAKTIKKAVEGLEDVEKVNIYFPQGYAEIEGNSDVNKIIKVIEKAGYKAEKISIEKDVYISKDHVYDLIIVGGGSAGFAAAIKVSELGGKALIIENDVIGGTCLNRGCVPTKHLIDIAKTYFTPKSNPFKGIELLQKRLDLELIINEKNKLLDELRKEKYWNVLDSYKSIEYKKGVAEFISDGVIKINNEKLTYNKVVIASGARPLIPPIKGLDNINYMTNNEILNINYLPKHLLIIGGSAVGLELGQIFLRFGSKVTIIEALSDIAFNEEPEIRSVLKDALQKEGMNIYTSAKVINIYRTNDEIEIEVEINGVKNSIRGTDLLLATGRKPNTDKLELKNVNVETDERGFIKVNRFMQTTNQKIYAAGDCIGGLMLVTTAALEGGIAGENAILGNKRKVDYLSIPHAIFTEPEISSVGLTFKQALEKKIDAEYRVLYFDMVPRAQAMKKVNGTVKIVVDKKNKRILGIHICGFDAADIIHKAVFLVKYGLTINDVIKMTDVYPTLSESIKLCAQTFIKDVSKLSCCAE</sequence>
<proteinExistence type="inferred from homology"/>
<reference evidence="21 22" key="1">
    <citation type="journal article" date="2010" name="DNA Res.">
        <title>Bacterial lifestyle in a deep-sea hydrothermal vent chimney revealed by the genome sequence of the thermophilic bacterium Deferribacter desulfuricans SSM1.</title>
        <authorList>
            <person name="Takaki Y."/>
            <person name="Shimamura S."/>
            <person name="Nakagawa S."/>
            <person name="Fukuhara Y."/>
            <person name="Horikawa H."/>
            <person name="Ankai A."/>
            <person name="Harada T."/>
            <person name="Hosoyama A."/>
            <person name="Oguchi A."/>
            <person name="Fukui S."/>
            <person name="Fujita N."/>
            <person name="Takami H."/>
            <person name="Takai K."/>
        </authorList>
    </citation>
    <scope>NUCLEOTIDE SEQUENCE [LARGE SCALE GENOMIC DNA]</scope>
    <source>
        <strain evidence="22">DSM 14783 / JCM 11476 / NBRC 101012 / SSM1</strain>
    </source>
</reference>
<gene>
    <name evidence="19" type="primary">merA</name>
    <name evidence="21" type="ordered locus">DEFDS_0908</name>
</gene>
<keyword evidence="17" id="KW-0520">NAD</keyword>
<feature type="binding site" evidence="17">
    <location>
        <position position="382"/>
    </location>
    <ligand>
        <name>FAD</name>
        <dbReference type="ChEBI" id="CHEBI:57692"/>
    </ligand>
</feature>
<dbReference type="GO" id="GO:0050787">
    <property type="term" value="P:detoxification of mercury ion"/>
    <property type="evidence" value="ECO:0007669"/>
    <property type="project" value="InterPro"/>
</dbReference>
<dbReference type="OrthoDB" id="9800167at2"/>
<keyword evidence="6 16" id="KW-0285">Flavoprotein</keyword>
<dbReference type="InterPro" id="IPR023753">
    <property type="entry name" value="FAD/NAD-binding_dom"/>
</dbReference>
<dbReference type="Pfam" id="PF00403">
    <property type="entry name" value="HMA"/>
    <property type="match status" value="1"/>
</dbReference>
<keyword evidence="13" id="KW-0676">Redox-active center</keyword>
<keyword evidence="12" id="KW-1015">Disulfide bond</keyword>
<dbReference type="InterPro" id="IPR006121">
    <property type="entry name" value="HMA_dom"/>
</dbReference>
<keyword evidence="5 16" id="KW-0475">Mercuric resistance</keyword>
<dbReference type="Proteomes" id="UP000001520">
    <property type="component" value="Chromosome"/>
</dbReference>
<evidence type="ECO:0000256" key="17">
    <source>
        <dbReference type="PIRSR" id="PIRSR000350-3"/>
    </source>
</evidence>
<feature type="binding site" evidence="17">
    <location>
        <position position="341"/>
    </location>
    <ligand>
        <name>NAD(+)</name>
        <dbReference type="ChEBI" id="CHEBI:57540"/>
    </ligand>
</feature>
<evidence type="ECO:0000256" key="5">
    <source>
        <dbReference type="ARBA" id="ARBA00022466"/>
    </source>
</evidence>
<comment type="catalytic activity">
    <reaction evidence="15 16 19">
        <text>Hg + NADP(+) + H(+) = Hg(2+) + NADPH</text>
        <dbReference type="Rhea" id="RHEA:23856"/>
        <dbReference type="ChEBI" id="CHEBI:15378"/>
        <dbReference type="ChEBI" id="CHEBI:16170"/>
        <dbReference type="ChEBI" id="CHEBI:16793"/>
        <dbReference type="ChEBI" id="CHEBI:57783"/>
        <dbReference type="ChEBI" id="CHEBI:58349"/>
        <dbReference type="EC" id="1.16.1.1"/>
    </reaction>
</comment>
<dbReference type="InterPro" id="IPR021179">
    <property type="entry name" value="Mercury_reductase_MerA"/>
</dbReference>
<feature type="domain" description="HMA" evidence="20">
    <location>
        <begin position="1"/>
        <end position="63"/>
    </location>
</feature>
<dbReference type="GO" id="GO:0016152">
    <property type="term" value="F:mercury (II) reductase (NADP+) activity"/>
    <property type="evidence" value="ECO:0007669"/>
    <property type="project" value="UniProtKB-UniRule"/>
</dbReference>
<accession>D3PCQ9</accession>
<dbReference type="InterPro" id="IPR017969">
    <property type="entry name" value="Heavy-metal-associated_CS"/>
</dbReference>
<keyword evidence="22" id="KW-1185">Reference proteome</keyword>
<dbReference type="Gene3D" id="3.30.70.100">
    <property type="match status" value="1"/>
</dbReference>
<evidence type="ECO:0000256" key="13">
    <source>
        <dbReference type="ARBA" id="ARBA00023284"/>
    </source>
</evidence>
<dbReference type="InterPro" id="IPR036163">
    <property type="entry name" value="HMA_dom_sf"/>
</dbReference>
<dbReference type="Gene3D" id="3.50.50.60">
    <property type="entry name" value="FAD/NAD(P)-binding domain"/>
    <property type="match status" value="2"/>
</dbReference>
<dbReference type="AlphaFoldDB" id="D3PCQ9"/>
<evidence type="ECO:0000256" key="19">
    <source>
        <dbReference type="RuleBase" id="RU361223"/>
    </source>
</evidence>
<dbReference type="GO" id="GO:0003955">
    <property type="term" value="F:NAD(P)H dehydrogenase (quinone) activity"/>
    <property type="evidence" value="ECO:0007669"/>
    <property type="project" value="TreeGrafter"/>
</dbReference>
<feature type="disulfide bond" description="Redox-active" evidence="18">
    <location>
        <begin position="116"/>
        <end position="121"/>
    </location>
</feature>
<keyword evidence="9 16" id="KW-0521">NADP</keyword>
<dbReference type="PANTHER" id="PTHR43014">
    <property type="entry name" value="MERCURIC REDUCTASE"/>
    <property type="match status" value="1"/>
</dbReference>
<name>D3PCQ9_DEFDS</name>
<evidence type="ECO:0000256" key="18">
    <source>
        <dbReference type="PIRSR" id="PIRSR000350-4"/>
    </source>
</evidence>
<dbReference type="InterPro" id="IPR012999">
    <property type="entry name" value="Pyr_OxRdtase_I_AS"/>
</dbReference>
<dbReference type="PROSITE" id="PS01047">
    <property type="entry name" value="HMA_1"/>
    <property type="match status" value="1"/>
</dbReference>
<dbReference type="InterPro" id="IPR001100">
    <property type="entry name" value="Pyr_nuc-diS_OxRdtase"/>
</dbReference>
<evidence type="ECO:0000256" key="12">
    <source>
        <dbReference type="ARBA" id="ARBA00023157"/>
    </source>
</evidence>
<evidence type="ECO:0000256" key="15">
    <source>
        <dbReference type="ARBA" id="ARBA00048984"/>
    </source>
</evidence>
<dbReference type="Gene3D" id="3.30.390.30">
    <property type="match status" value="1"/>
</dbReference>
<dbReference type="PRINTS" id="PR00368">
    <property type="entry name" value="FADPNR"/>
</dbReference>
<evidence type="ECO:0000256" key="8">
    <source>
        <dbReference type="ARBA" id="ARBA00022827"/>
    </source>
</evidence>
<evidence type="ECO:0000256" key="16">
    <source>
        <dbReference type="PIRNR" id="PIRNR000350"/>
    </source>
</evidence>
<evidence type="ECO:0000313" key="22">
    <source>
        <dbReference type="Proteomes" id="UP000001520"/>
    </source>
</evidence>
<dbReference type="InterPro" id="IPR036188">
    <property type="entry name" value="FAD/NAD-bd_sf"/>
</dbReference>
<dbReference type="KEGG" id="ddf:DEFDS_0908"/>
<dbReference type="EC" id="1.16.1.1" evidence="3 16"/>
<evidence type="ECO:0000256" key="9">
    <source>
        <dbReference type="ARBA" id="ARBA00022857"/>
    </source>
</evidence>
<dbReference type="NCBIfam" id="TIGR02053">
    <property type="entry name" value="MerA"/>
    <property type="match status" value="1"/>
</dbReference>
<dbReference type="PROSITE" id="PS00076">
    <property type="entry name" value="PYRIDINE_REDOX_1"/>
    <property type="match status" value="1"/>
</dbReference>
<feature type="binding site" evidence="17">
    <location>
        <position position="274"/>
    </location>
    <ligand>
        <name>NAD(+)</name>
        <dbReference type="ChEBI" id="CHEBI:57540"/>
    </ligand>
</feature>
<dbReference type="STRING" id="639282.DEFDS_0908"/>
<evidence type="ECO:0000256" key="3">
    <source>
        <dbReference type="ARBA" id="ARBA00012661"/>
    </source>
</evidence>
<evidence type="ECO:0000256" key="11">
    <source>
        <dbReference type="ARBA" id="ARBA00023002"/>
    </source>
</evidence>
<dbReference type="Pfam" id="PF07992">
    <property type="entry name" value="Pyr_redox_2"/>
    <property type="match status" value="1"/>
</dbReference>